<proteinExistence type="predicted"/>
<evidence type="ECO:0000313" key="2">
    <source>
        <dbReference type="Proteomes" id="UP000708208"/>
    </source>
</evidence>
<dbReference type="Proteomes" id="UP000708208">
    <property type="component" value="Unassembled WGS sequence"/>
</dbReference>
<accession>A0A8J2JCG8</accession>
<feature type="non-terminal residue" evidence="1">
    <location>
        <position position="1"/>
    </location>
</feature>
<organism evidence="1 2">
    <name type="scientific">Allacma fusca</name>
    <dbReference type="NCBI Taxonomy" id="39272"/>
    <lineage>
        <taxon>Eukaryota</taxon>
        <taxon>Metazoa</taxon>
        <taxon>Ecdysozoa</taxon>
        <taxon>Arthropoda</taxon>
        <taxon>Hexapoda</taxon>
        <taxon>Collembola</taxon>
        <taxon>Symphypleona</taxon>
        <taxon>Sminthuridae</taxon>
        <taxon>Allacma</taxon>
    </lineage>
</organism>
<reference evidence="1" key="1">
    <citation type="submission" date="2021-06" db="EMBL/GenBank/DDBJ databases">
        <authorList>
            <person name="Hodson N. C."/>
            <person name="Mongue J. A."/>
            <person name="Jaron S. K."/>
        </authorList>
    </citation>
    <scope>NUCLEOTIDE SEQUENCE</scope>
</reference>
<evidence type="ECO:0000313" key="1">
    <source>
        <dbReference type="EMBL" id="CAG7717625.1"/>
    </source>
</evidence>
<protein>
    <submittedName>
        <fullName evidence="1">Uncharacterized protein</fullName>
    </submittedName>
</protein>
<dbReference type="EMBL" id="CAJVCH010047319">
    <property type="protein sequence ID" value="CAG7717625.1"/>
    <property type="molecule type" value="Genomic_DNA"/>
</dbReference>
<gene>
    <name evidence="1" type="ORF">AFUS01_LOCUS7071</name>
</gene>
<comment type="caution">
    <text evidence="1">The sequence shown here is derived from an EMBL/GenBank/DDBJ whole genome shotgun (WGS) entry which is preliminary data.</text>
</comment>
<dbReference type="AlphaFoldDB" id="A0A8J2JCG8"/>
<feature type="non-terminal residue" evidence="1">
    <location>
        <position position="54"/>
    </location>
</feature>
<name>A0A8J2JCG8_9HEXA</name>
<sequence>LENLQSLDLSNNEYLNDFALLTLVTSTKKLSSLNLSDSKIAFTKAVFNRFYPRG</sequence>
<keyword evidence="2" id="KW-1185">Reference proteome</keyword>